<feature type="active site" description="Charge relay system" evidence="8">
    <location>
        <position position="1040"/>
    </location>
</feature>
<feature type="region of interest" description="Disordered" evidence="9">
    <location>
        <begin position="1077"/>
        <end position="1100"/>
    </location>
</feature>
<dbReference type="Pfam" id="PF03572">
    <property type="entry name" value="Peptidase_S41"/>
    <property type="match status" value="1"/>
</dbReference>
<comment type="caution">
    <text evidence="12">The sequence shown here is derived from an EMBL/GenBank/DDBJ whole genome shotgun (WGS) entry which is preliminary data.</text>
</comment>
<keyword evidence="5 7" id="KW-0378">Hydrolase</keyword>
<dbReference type="AlphaFoldDB" id="A0A9X3FGP7"/>
<evidence type="ECO:0000256" key="2">
    <source>
        <dbReference type="ARBA" id="ARBA00008524"/>
    </source>
</evidence>
<dbReference type="GO" id="GO:0005737">
    <property type="term" value="C:cytoplasm"/>
    <property type="evidence" value="ECO:0007669"/>
    <property type="project" value="UniProtKB-SubCell"/>
</dbReference>
<keyword evidence="13" id="KW-1185">Reference proteome</keyword>
<protein>
    <recommendedName>
        <fullName evidence="7">Tricorn protease homolog</fullName>
        <ecNumber evidence="7">3.4.21.-</ecNumber>
    </recommendedName>
</protein>
<sequence>MKKLLVLFISLLPIFSVQAQISAKLMRYMDVSETQITFVFGGDIWLVPKTGGTALQLTNSPGEESWPKFSPDGMEIAYTASYNGNSDVFVVSVTGGIPIRVTYNSFSDRLIDWHPDGQKLLFASAREHGVGRLNQFFMVDKNGGLPEKLAIPYGELASFSPNGKQLAYITKITENYPFKRYRGGLTSDIIIYDFETGTSKRITDNEVNDGKPAWAGDKVYFLSDRSENMRLNIWEYDTQSEEISQVTDYNDFDISFLSAGPEELVYEMGGDLYLMDLTTQESRKIEINVISDLSVEMPTKKDVKGQITNMTASPEGKRIVFEARGELFNVPVKEGYSINLTRSSGAFDQSPAWSPDGKTIAYWSDRSGEYEIWLQDSESKESPKQLTNRGKGFGYSLFWSPNSKKIAFIDETNTISVIDMESGETIKAGNYNWNVGHGSRFGFPISWAPDSKWIAFSEGLDNAQSAIFVFNIDTKEHTQITSGFYSDEYPVFSTDGKYLFYLTQRKFQAAYSSLGDGTWIYPNSTNIASIGLKADTPSLLAPKNDKVELKEEKVEEKKDSDKENGKGKKDKEKADKKDEAVKVEIDFENIETRLTLLPPKAGNISALLPFEDKLVYLRRPNTGSGERSSSLHYYDLKEREEKKIMDDVSRVVATADAKQMLVSSSGKYGIIKAAADQKIEKPISTDGLVMDLIPKEEWKQIFMDTWRRHRDFFYDPNMQGVDWEGLRNQYAKLVNDARTRWDIINIQLNLVAELSAGHTYAGGGDVERAPSRGTGFLGINWEIDNSGYKIKEIVKPATWDTEIRSPFDKPGVEVKEGDYILSVNGIKLDTKKDPYAAFEGLSGKTVALQVSSTGKSDETKEVIVKLLSAGEERNLRYLNHLEYNRKLVDKLSDGQLGYIYMSNTAGQGQLELVKMFYGQLDKKGFILDERFNGGGQLADRFLELIQRPVTYNLHWRHGKDHTNPIKTNTGPVGMLINGWAGSGGDGLPWAFKELKAGPIVGERTLGILVGPATGHRLIDGGSITVPGARLYDNAGHWFWEGEGVRPDFKVWDDPNMLMQGRDPQMEKVVEEVLKRVKENKHQMTPAPQLEDRSAKGLQKM</sequence>
<dbReference type="Proteomes" id="UP001145087">
    <property type="component" value="Unassembled WGS sequence"/>
</dbReference>
<dbReference type="Pfam" id="PF14685">
    <property type="entry name" value="PDZ_Tricorn"/>
    <property type="match status" value="1"/>
</dbReference>
<keyword evidence="3 7" id="KW-0963">Cytoplasm</keyword>
<evidence type="ECO:0000313" key="13">
    <source>
        <dbReference type="Proteomes" id="UP001145087"/>
    </source>
</evidence>
<dbReference type="Pfam" id="PF26550">
    <property type="entry name" value="Tricorn_2nd"/>
    <property type="match status" value="1"/>
</dbReference>
<evidence type="ECO:0000256" key="5">
    <source>
        <dbReference type="ARBA" id="ARBA00022801"/>
    </source>
</evidence>
<comment type="function">
    <text evidence="7">Degrades oligopeptides.</text>
</comment>
<dbReference type="Gene3D" id="3.90.226.10">
    <property type="entry name" value="2-enoyl-CoA Hydratase, Chain A, domain 1"/>
    <property type="match status" value="1"/>
</dbReference>
<dbReference type="InterPro" id="IPR028204">
    <property type="entry name" value="Tricorn_C1"/>
</dbReference>
<dbReference type="Gene3D" id="2.30.42.10">
    <property type="match status" value="1"/>
</dbReference>
<evidence type="ECO:0000256" key="6">
    <source>
        <dbReference type="ARBA" id="ARBA00022825"/>
    </source>
</evidence>
<dbReference type="GO" id="GO:0006508">
    <property type="term" value="P:proteolysis"/>
    <property type="evidence" value="ECO:0007669"/>
    <property type="project" value="UniProtKB-UniRule"/>
</dbReference>
<dbReference type="GO" id="GO:0008236">
    <property type="term" value="F:serine-type peptidase activity"/>
    <property type="evidence" value="ECO:0007669"/>
    <property type="project" value="UniProtKB-UniRule"/>
</dbReference>
<gene>
    <name evidence="12" type="ORF">OU798_21005</name>
</gene>
<organism evidence="12 13">
    <name type="scientific">Draconibacterium aestuarii</name>
    <dbReference type="NCBI Taxonomy" id="2998507"/>
    <lineage>
        <taxon>Bacteria</taxon>
        <taxon>Pseudomonadati</taxon>
        <taxon>Bacteroidota</taxon>
        <taxon>Bacteroidia</taxon>
        <taxon>Marinilabiliales</taxon>
        <taxon>Prolixibacteraceae</taxon>
        <taxon>Draconibacterium</taxon>
    </lineage>
</organism>
<comment type="subcellular location">
    <subcellularLocation>
        <location evidence="1 7">Cytoplasm</location>
    </subcellularLocation>
</comment>
<dbReference type="EMBL" id="JAPOHD010000064">
    <property type="protein sequence ID" value="MCY1722840.1"/>
    <property type="molecule type" value="Genomic_DNA"/>
</dbReference>
<keyword evidence="6 7" id="KW-0720">Serine protease</keyword>
<keyword evidence="10" id="KW-0732">Signal</keyword>
<dbReference type="PANTHER" id="PTHR43253:SF1">
    <property type="entry name" value="TRICORN PROTEASE HOMOLOG 2-RELATED"/>
    <property type="match status" value="1"/>
</dbReference>
<evidence type="ECO:0000256" key="3">
    <source>
        <dbReference type="ARBA" id="ARBA00022490"/>
    </source>
</evidence>
<dbReference type="PIRSF" id="PIRSF036421">
    <property type="entry name" value="Tricorn_protease"/>
    <property type="match status" value="1"/>
</dbReference>
<dbReference type="SMART" id="SM00245">
    <property type="entry name" value="TSPc"/>
    <property type="match status" value="1"/>
</dbReference>
<feature type="region of interest" description="Disordered" evidence="9">
    <location>
        <begin position="544"/>
        <end position="575"/>
    </location>
</feature>
<evidence type="ECO:0000256" key="9">
    <source>
        <dbReference type="SAM" id="MobiDB-lite"/>
    </source>
</evidence>
<accession>A0A9X3FGP7</accession>
<dbReference type="Pfam" id="PF26549">
    <property type="entry name" value="Tricorn_N"/>
    <property type="match status" value="1"/>
</dbReference>
<evidence type="ECO:0000256" key="7">
    <source>
        <dbReference type="PIRNR" id="PIRNR036421"/>
    </source>
</evidence>
<reference evidence="12" key="1">
    <citation type="submission" date="2022-11" db="EMBL/GenBank/DDBJ databases">
        <title>Marilongibacter aestuarii gen. nov., sp. nov., isolated from tidal flat sediment.</title>
        <authorList>
            <person name="Jiayan W."/>
        </authorList>
    </citation>
    <scope>NUCLEOTIDE SEQUENCE</scope>
    <source>
        <strain evidence="12">Z1-6</strain>
    </source>
</reference>
<feature type="active site" description="Charge relay system" evidence="8">
    <location>
        <position position="758"/>
    </location>
</feature>
<dbReference type="InterPro" id="IPR015943">
    <property type="entry name" value="WD40/YVTN_repeat-like_dom_sf"/>
</dbReference>
<name>A0A9X3FGP7_9BACT</name>
<evidence type="ECO:0000259" key="11">
    <source>
        <dbReference type="SMART" id="SM00245"/>
    </source>
</evidence>
<dbReference type="SUPFAM" id="SSF82171">
    <property type="entry name" value="DPP6 N-terminal domain-like"/>
    <property type="match status" value="2"/>
</dbReference>
<dbReference type="RefSeq" id="WP_343335165.1">
    <property type="nucleotide sequence ID" value="NZ_JAPOHD010000064.1"/>
</dbReference>
<dbReference type="SUPFAM" id="SSF50156">
    <property type="entry name" value="PDZ domain-like"/>
    <property type="match status" value="1"/>
</dbReference>
<dbReference type="Gene3D" id="2.120.10.60">
    <property type="entry name" value="Tricorn protease N-terminal domain"/>
    <property type="match status" value="1"/>
</dbReference>
<dbReference type="Pfam" id="PF14684">
    <property type="entry name" value="Tricorn_C1"/>
    <property type="match status" value="1"/>
</dbReference>
<dbReference type="CDD" id="cd07562">
    <property type="entry name" value="Peptidase_S41_TRI"/>
    <property type="match status" value="1"/>
</dbReference>
<feature type="domain" description="Tail specific protease" evidence="11">
    <location>
        <begin position="859"/>
        <end position="1051"/>
    </location>
</feature>
<feature type="active site" description="Nucleophile" evidence="8">
    <location>
        <position position="982"/>
    </location>
</feature>
<dbReference type="InterPro" id="IPR029045">
    <property type="entry name" value="ClpP/crotonase-like_dom_sf"/>
</dbReference>
<evidence type="ECO:0000256" key="8">
    <source>
        <dbReference type="PIRSR" id="PIRSR036421-1"/>
    </source>
</evidence>
<dbReference type="InterPro" id="IPR036034">
    <property type="entry name" value="PDZ_sf"/>
</dbReference>
<keyword evidence="4 7" id="KW-0645">Protease</keyword>
<dbReference type="InterPro" id="IPR012393">
    <property type="entry name" value="Tricorn_protease"/>
</dbReference>
<dbReference type="EC" id="3.4.21.-" evidence="7"/>
<dbReference type="InterPro" id="IPR029414">
    <property type="entry name" value="Tricorn_PDZ"/>
</dbReference>
<evidence type="ECO:0000313" key="12">
    <source>
        <dbReference type="EMBL" id="MCY1722840.1"/>
    </source>
</evidence>
<dbReference type="SUPFAM" id="SSF52096">
    <property type="entry name" value="ClpP/crotonase"/>
    <property type="match status" value="1"/>
</dbReference>
<dbReference type="Gene3D" id="3.30.750.44">
    <property type="match status" value="1"/>
</dbReference>
<dbReference type="InterPro" id="IPR005151">
    <property type="entry name" value="Tail-specific_protease"/>
</dbReference>
<evidence type="ECO:0000256" key="4">
    <source>
        <dbReference type="ARBA" id="ARBA00022670"/>
    </source>
</evidence>
<dbReference type="Gene3D" id="2.130.10.10">
    <property type="entry name" value="YVTN repeat-like/Quinoprotein amine dehydrogenase"/>
    <property type="match status" value="1"/>
</dbReference>
<proteinExistence type="inferred from homology"/>
<evidence type="ECO:0000256" key="1">
    <source>
        <dbReference type="ARBA" id="ARBA00004496"/>
    </source>
</evidence>
<evidence type="ECO:0000256" key="10">
    <source>
        <dbReference type="SAM" id="SignalP"/>
    </source>
</evidence>
<comment type="similarity">
    <text evidence="2 7">Belongs to the peptidase S41B family.</text>
</comment>
<feature type="signal peptide" evidence="10">
    <location>
        <begin position="1"/>
        <end position="19"/>
    </location>
</feature>
<dbReference type="PANTHER" id="PTHR43253">
    <property type="entry name" value="TRICORN PROTEASE HOMOLOG 2-RELATED"/>
    <property type="match status" value="1"/>
</dbReference>
<feature type="chain" id="PRO_5040907010" description="Tricorn protease homolog" evidence="10">
    <location>
        <begin position="20"/>
        <end position="1100"/>
    </location>
</feature>